<organism evidence="2 3">
    <name type="scientific">Favolaschia claudopus</name>
    <dbReference type="NCBI Taxonomy" id="2862362"/>
    <lineage>
        <taxon>Eukaryota</taxon>
        <taxon>Fungi</taxon>
        <taxon>Dikarya</taxon>
        <taxon>Basidiomycota</taxon>
        <taxon>Agaricomycotina</taxon>
        <taxon>Agaricomycetes</taxon>
        <taxon>Agaricomycetidae</taxon>
        <taxon>Agaricales</taxon>
        <taxon>Marasmiineae</taxon>
        <taxon>Mycenaceae</taxon>
        <taxon>Favolaschia</taxon>
    </lineage>
</organism>
<feature type="chain" id="PRO_5043922960" evidence="1">
    <location>
        <begin position="21"/>
        <end position="245"/>
    </location>
</feature>
<accession>A0AAW0A9X1</accession>
<evidence type="ECO:0000313" key="2">
    <source>
        <dbReference type="EMBL" id="KAK7005907.1"/>
    </source>
</evidence>
<dbReference type="AlphaFoldDB" id="A0AAW0A9X1"/>
<reference evidence="2 3" key="1">
    <citation type="journal article" date="2024" name="J Genomics">
        <title>Draft genome sequencing and assembly of Favolaschia claudopus CIRM-BRFM 2984 isolated from oak limbs.</title>
        <authorList>
            <person name="Navarro D."/>
            <person name="Drula E."/>
            <person name="Chaduli D."/>
            <person name="Cazenave R."/>
            <person name="Ahrendt S."/>
            <person name="Wang J."/>
            <person name="Lipzen A."/>
            <person name="Daum C."/>
            <person name="Barry K."/>
            <person name="Grigoriev I.V."/>
            <person name="Favel A."/>
            <person name="Rosso M.N."/>
            <person name="Martin F."/>
        </authorList>
    </citation>
    <scope>NUCLEOTIDE SEQUENCE [LARGE SCALE GENOMIC DNA]</scope>
    <source>
        <strain evidence="2 3">CIRM-BRFM 2984</strain>
    </source>
</reference>
<name>A0AAW0A9X1_9AGAR</name>
<feature type="signal peptide" evidence="1">
    <location>
        <begin position="1"/>
        <end position="20"/>
    </location>
</feature>
<evidence type="ECO:0000256" key="1">
    <source>
        <dbReference type="SAM" id="SignalP"/>
    </source>
</evidence>
<gene>
    <name evidence="2" type="ORF">R3P38DRAFT_1723460</name>
</gene>
<sequence>MLASTLFAVLALGLPSLLSATPVAVEDITAVEDVAVEGLAAAATVDFINPTDNGGSWLDKSNGLGEPLNVVISAKSTPDVLTLDGLLRYAHAIGFDKECLGQHQGDPQTANLGDGRGDVNETEVLRENFGIGGTIGTCLESLEGGNHFRVFPQSTTGAIFLAVSQEEDLSEHHTIAPNGYNIGRDLLVAGAVGTKSHFNIKTFHLDTYVTVATNLTGLATAGSVGINHGIAIDGIVTLLTITKTT</sequence>
<proteinExistence type="predicted"/>
<dbReference type="EMBL" id="JAWWNJ010000077">
    <property type="protein sequence ID" value="KAK7005907.1"/>
    <property type="molecule type" value="Genomic_DNA"/>
</dbReference>
<evidence type="ECO:0000313" key="3">
    <source>
        <dbReference type="Proteomes" id="UP001362999"/>
    </source>
</evidence>
<dbReference type="Proteomes" id="UP001362999">
    <property type="component" value="Unassembled WGS sequence"/>
</dbReference>
<keyword evidence="1" id="KW-0732">Signal</keyword>
<keyword evidence="3" id="KW-1185">Reference proteome</keyword>
<protein>
    <submittedName>
        <fullName evidence="2">Uncharacterized protein</fullName>
    </submittedName>
</protein>
<comment type="caution">
    <text evidence="2">The sequence shown here is derived from an EMBL/GenBank/DDBJ whole genome shotgun (WGS) entry which is preliminary data.</text>
</comment>